<name>A0ABW2MWZ0_9ACTN</name>
<feature type="signal peptide" evidence="1">
    <location>
        <begin position="1"/>
        <end position="24"/>
    </location>
</feature>
<sequence length="241" mass="24023">MVKRTPIGVWLVTGALLLTGLAGCSSDGEDPPEGDKPEKVEKAVEAVELAGSFVGEVSGTKAFVAVVAAPAQEGQDAGAVQVYVSDGNGVSEWFSAPVSDGGFAAQSDDGDAEAEGKLSGGSVIGTVSLPDGSTGSYEANPPSGGAGLYELTVSPGGELSGASAAGLALKGDLSLGRRGTGTIRMVDGKRLKLALTRKRAEGLGHLRAGQVRLIVLPGGELRGVARAKASKGGAGYFIRSA</sequence>
<dbReference type="PROSITE" id="PS51257">
    <property type="entry name" value="PROKAR_LIPOPROTEIN"/>
    <property type="match status" value="1"/>
</dbReference>
<dbReference type="Proteomes" id="UP001596524">
    <property type="component" value="Unassembled WGS sequence"/>
</dbReference>
<evidence type="ECO:0000313" key="3">
    <source>
        <dbReference type="Proteomes" id="UP001596524"/>
    </source>
</evidence>
<comment type="caution">
    <text evidence="2">The sequence shown here is derived from an EMBL/GenBank/DDBJ whole genome shotgun (WGS) entry which is preliminary data.</text>
</comment>
<evidence type="ECO:0008006" key="4">
    <source>
        <dbReference type="Google" id="ProtNLM"/>
    </source>
</evidence>
<evidence type="ECO:0000313" key="2">
    <source>
        <dbReference type="EMBL" id="MFC7359489.1"/>
    </source>
</evidence>
<proteinExistence type="predicted"/>
<evidence type="ECO:0000256" key="1">
    <source>
        <dbReference type="SAM" id="SignalP"/>
    </source>
</evidence>
<keyword evidence="1" id="KW-0732">Signal</keyword>
<dbReference type="RefSeq" id="WP_255889584.1">
    <property type="nucleotide sequence ID" value="NZ_JAFMZM010000002.1"/>
</dbReference>
<dbReference type="EMBL" id="JBHTCH010000004">
    <property type="protein sequence ID" value="MFC7359489.1"/>
    <property type="molecule type" value="Genomic_DNA"/>
</dbReference>
<organism evidence="2 3">
    <name type="scientific">Nocardioides astragali</name>
    <dbReference type="NCBI Taxonomy" id="1776736"/>
    <lineage>
        <taxon>Bacteria</taxon>
        <taxon>Bacillati</taxon>
        <taxon>Actinomycetota</taxon>
        <taxon>Actinomycetes</taxon>
        <taxon>Propionibacteriales</taxon>
        <taxon>Nocardioidaceae</taxon>
        <taxon>Nocardioides</taxon>
    </lineage>
</organism>
<feature type="chain" id="PRO_5047226242" description="Lipoprotein" evidence="1">
    <location>
        <begin position="25"/>
        <end position="241"/>
    </location>
</feature>
<accession>A0ABW2MWZ0</accession>
<gene>
    <name evidence="2" type="ORF">ACFQO6_04330</name>
</gene>
<protein>
    <recommendedName>
        <fullName evidence="4">Lipoprotein</fullName>
    </recommendedName>
</protein>
<reference evidence="3" key="1">
    <citation type="journal article" date="2019" name="Int. J. Syst. Evol. Microbiol.">
        <title>The Global Catalogue of Microorganisms (GCM) 10K type strain sequencing project: providing services to taxonomists for standard genome sequencing and annotation.</title>
        <authorList>
            <consortium name="The Broad Institute Genomics Platform"/>
            <consortium name="The Broad Institute Genome Sequencing Center for Infectious Disease"/>
            <person name="Wu L."/>
            <person name="Ma J."/>
        </authorList>
    </citation>
    <scope>NUCLEOTIDE SEQUENCE [LARGE SCALE GENOMIC DNA]</scope>
    <source>
        <strain evidence="3">FCH27</strain>
    </source>
</reference>
<keyword evidence="3" id="KW-1185">Reference proteome</keyword>